<feature type="compositionally biased region" description="Polar residues" evidence="1">
    <location>
        <begin position="11"/>
        <end position="41"/>
    </location>
</feature>
<gene>
    <name evidence="2" type="ORF">AAFF_G00368270</name>
</gene>
<dbReference type="Proteomes" id="UP001221898">
    <property type="component" value="Unassembled WGS sequence"/>
</dbReference>
<keyword evidence="3" id="KW-1185">Reference proteome</keyword>
<name>A0AAD7SGZ8_9TELE</name>
<comment type="caution">
    <text evidence="2">The sequence shown here is derived from an EMBL/GenBank/DDBJ whole genome shotgun (WGS) entry which is preliminary data.</text>
</comment>
<protein>
    <submittedName>
        <fullName evidence="2">Uncharacterized protein</fullName>
    </submittedName>
</protein>
<feature type="region of interest" description="Disordered" evidence="1">
    <location>
        <begin position="1"/>
        <end position="83"/>
    </location>
</feature>
<evidence type="ECO:0000313" key="2">
    <source>
        <dbReference type="EMBL" id="KAJ8402338.1"/>
    </source>
</evidence>
<accession>A0AAD7SGZ8</accession>
<sequence>MPTYSKEGSKSLWSLSSGMENSRSSAPLRQMPLSNPLSSLQRVARHAEVTQMPLASHPNRPPPPDEGSLIHGQQACGEKGTLPTVTAERLCGAGGGRLLAR</sequence>
<dbReference type="AlphaFoldDB" id="A0AAD7SGZ8"/>
<organism evidence="2 3">
    <name type="scientific">Aldrovandia affinis</name>
    <dbReference type="NCBI Taxonomy" id="143900"/>
    <lineage>
        <taxon>Eukaryota</taxon>
        <taxon>Metazoa</taxon>
        <taxon>Chordata</taxon>
        <taxon>Craniata</taxon>
        <taxon>Vertebrata</taxon>
        <taxon>Euteleostomi</taxon>
        <taxon>Actinopterygii</taxon>
        <taxon>Neopterygii</taxon>
        <taxon>Teleostei</taxon>
        <taxon>Notacanthiformes</taxon>
        <taxon>Halosauridae</taxon>
        <taxon>Aldrovandia</taxon>
    </lineage>
</organism>
<evidence type="ECO:0000313" key="3">
    <source>
        <dbReference type="Proteomes" id="UP001221898"/>
    </source>
</evidence>
<dbReference type="EMBL" id="JAINUG010000064">
    <property type="protein sequence ID" value="KAJ8402338.1"/>
    <property type="molecule type" value="Genomic_DNA"/>
</dbReference>
<reference evidence="2" key="1">
    <citation type="journal article" date="2023" name="Science">
        <title>Genome structures resolve the early diversification of teleost fishes.</title>
        <authorList>
            <person name="Parey E."/>
            <person name="Louis A."/>
            <person name="Montfort J."/>
            <person name="Bouchez O."/>
            <person name="Roques C."/>
            <person name="Iampietro C."/>
            <person name="Lluch J."/>
            <person name="Castinel A."/>
            <person name="Donnadieu C."/>
            <person name="Desvignes T."/>
            <person name="Floi Bucao C."/>
            <person name="Jouanno E."/>
            <person name="Wen M."/>
            <person name="Mejri S."/>
            <person name="Dirks R."/>
            <person name="Jansen H."/>
            <person name="Henkel C."/>
            <person name="Chen W.J."/>
            <person name="Zahm M."/>
            <person name="Cabau C."/>
            <person name="Klopp C."/>
            <person name="Thompson A.W."/>
            <person name="Robinson-Rechavi M."/>
            <person name="Braasch I."/>
            <person name="Lecointre G."/>
            <person name="Bobe J."/>
            <person name="Postlethwait J.H."/>
            <person name="Berthelot C."/>
            <person name="Roest Crollius H."/>
            <person name="Guiguen Y."/>
        </authorList>
    </citation>
    <scope>NUCLEOTIDE SEQUENCE</scope>
    <source>
        <strain evidence="2">NC1722</strain>
    </source>
</reference>
<proteinExistence type="predicted"/>
<evidence type="ECO:0000256" key="1">
    <source>
        <dbReference type="SAM" id="MobiDB-lite"/>
    </source>
</evidence>